<evidence type="ECO:0000256" key="2">
    <source>
        <dbReference type="ARBA" id="ARBA00023155"/>
    </source>
</evidence>
<proteinExistence type="predicted"/>
<evidence type="ECO:0000259" key="5">
    <source>
        <dbReference type="Pfam" id="PF16878"/>
    </source>
</evidence>
<dbReference type="OrthoDB" id="3501850at2759"/>
<dbReference type="PANTHER" id="PTHR10390:SF44">
    <property type="entry name" value="SIX HOMEOBOX 4"/>
    <property type="match status" value="1"/>
</dbReference>
<sequence>MEPCSDRLSPSSDSTSESETSFPYDNFYPQHDINDKLYFPCKQKSPKNDEKIKENYLQESNKFENYQSPQRNKKYLNFELKLPQNDNFFSQIETDDRSMRSVYFNEVPNLKSCQNENNPNLPDAKISNQQIAFDGANNMNVNNNRDKQSFFYENESGNVRRCLNFNSEQVQCVCEALQQKGDIEKLAAFLWSLPPSELLRGNETVLRGVFQELYSILETHTFPPRHHTALQNLWFKAHYDEAEKVRGRPLGE</sequence>
<dbReference type="AlphaFoldDB" id="A0A9N9WFT4"/>
<evidence type="ECO:0000256" key="3">
    <source>
        <dbReference type="ARBA" id="ARBA00023242"/>
    </source>
</evidence>
<reference evidence="6" key="1">
    <citation type="submission" date="2021-12" db="EMBL/GenBank/DDBJ databases">
        <authorList>
            <person name="King R."/>
        </authorList>
    </citation>
    <scope>NUCLEOTIDE SEQUENCE</scope>
</reference>
<keyword evidence="1" id="KW-0238">DNA-binding</keyword>
<keyword evidence="2" id="KW-0371">Homeobox</keyword>
<name>A0A9N9WFT4_9NEOP</name>
<dbReference type="PANTHER" id="PTHR10390">
    <property type="entry name" value="HOMEOBOX PROTEIN SIX"/>
    <property type="match status" value="1"/>
</dbReference>
<dbReference type="GO" id="GO:0000978">
    <property type="term" value="F:RNA polymerase II cis-regulatory region sequence-specific DNA binding"/>
    <property type="evidence" value="ECO:0007669"/>
    <property type="project" value="TreeGrafter"/>
</dbReference>
<feature type="compositionally biased region" description="Low complexity" evidence="4">
    <location>
        <begin position="1"/>
        <end position="21"/>
    </location>
</feature>
<keyword evidence="3" id="KW-0539">Nucleus</keyword>
<accession>A0A9N9WFT4</accession>
<reference evidence="6" key="2">
    <citation type="submission" date="2022-10" db="EMBL/GenBank/DDBJ databases">
        <authorList>
            <consortium name="ENA_rothamsted_submissions"/>
            <consortium name="culmorum"/>
            <person name="King R."/>
        </authorList>
    </citation>
    <scope>NUCLEOTIDE SEQUENCE</scope>
</reference>
<protein>
    <recommendedName>
        <fullName evidence="5">Homeobox protein SIX1 N-terminal SD domain-containing protein</fullName>
    </recommendedName>
</protein>
<dbReference type="Proteomes" id="UP001153714">
    <property type="component" value="Chromosome 20"/>
</dbReference>
<gene>
    <name evidence="6" type="ORF">DIATSA_LOCUS7748</name>
</gene>
<dbReference type="Pfam" id="PF16878">
    <property type="entry name" value="SIX1_SD"/>
    <property type="match status" value="1"/>
</dbReference>
<evidence type="ECO:0000256" key="4">
    <source>
        <dbReference type="SAM" id="MobiDB-lite"/>
    </source>
</evidence>
<evidence type="ECO:0000313" key="7">
    <source>
        <dbReference type="Proteomes" id="UP001153714"/>
    </source>
</evidence>
<dbReference type="GO" id="GO:0005667">
    <property type="term" value="C:transcription regulator complex"/>
    <property type="evidence" value="ECO:0007669"/>
    <property type="project" value="TreeGrafter"/>
</dbReference>
<keyword evidence="7" id="KW-1185">Reference proteome</keyword>
<organism evidence="6 7">
    <name type="scientific">Diatraea saccharalis</name>
    <name type="common">sugarcane borer</name>
    <dbReference type="NCBI Taxonomy" id="40085"/>
    <lineage>
        <taxon>Eukaryota</taxon>
        <taxon>Metazoa</taxon>
        <taxon>Ecdysozoa</taxon>
        <taxon>Arthropoda</taxon>
        <taxon>Hexapoda</taxon>
        <taxon>Insecta</taxon>
        <taxon>Pterygota</taxon>
        <taxon>Neoptera</taxon>
        <taxon>Endopterygota</taxon>
        <taxon>Lepidoptera</taxon>
        <taxon>Glossata</taxon>
        <taxon>Ditrysia</taxon>
        <taxon>Pyraloidea</taxon>
        <taxon>Crambidae</taxon>
        <taxon>Crambinae</taxon>
        <taxon>Diatraea</taxon>
    </lineage>
</organism>
<dbReference type="EMBL" id="OU893351">
    <property type="protein sequence ID" value="CAG9790059.1"/>
    <property type="molecule type" value="Genomic_DNA"/>
</dbReference>
<evidence type="ECO:0000313" key="6">
    <source>
        <dbReference type="EMBL" id="CAG9790059.1"/>
    </source>
</evidence>
<evidence type="ECO:0000256" key="1">
    <source>
        <dbReference type="ARBA" id="ARBA00023125"/>
    </source>
</evidence>
<feature type="domain" description="Homeobox protein SIX1 N-terminal SD" evidence="5">
    <location>
        <begin position="165"/>
        <end position="251"/>
    </location>
</feature>
<feature type="region of interest" description="Disordered" evidence="4">
    <location>
        <begin position="1"/>
        <end position="26"/>
    </location>
</feature>
<dbReference type="InterPro" id="IPR031701">
    <property type="entry name" value="SIX1_SD"/>
</dbReference>
<dbReference type="GO" id="GO:0000981">
    <property type="term" value="F:DNA-binding transcription factor activity, RNA polymerase II-specific"/>
    <property type="evidence" value="ECO:0007669"/>
    <property type="project" value="TreeGrafter"/>
</dbReference>
<dbReference type="GO" id="GO:0005634">
    <property type="term" value="C:nucleus"/>
    <property type="evidence" value="ECO:0007669"/>
    <property type="project" value="TreeGrafter"/>
</dbReference>